<dbReference type="SUPFAM" id="SSF56300">
    <property type="entry name" value="Metallo-dependent phosphatases"/>
    <property type="match status" value="1"/>
</dbReference>
<gene>
    <name evidence="2" type="ORF">Raf01_78190</name>
</gene>
<proteinExistence type="predicted"/>
<organism evidence="2 3">
    <name type="scientific">Rugosimonospora africana</name>
    <dbReference type="NCBI Taxonomy" id="556532"/>
    <lineage>
        <taxon>Bacteria</taxon>
        <taxon>Bacillati</taxon>
        <taxon>Actinomycetota</taxon>
        <taxon>Actinomycetes</taxon>
        <taxon>Micromonosporales</taxon>
        <taxon>Micromonosporaceae</taxon>
        <taxon>Rugosimonospora</taxon>
    </lineage>
</organism>
<dbReference type="GO" id="GO:0016787">
    <property type="term" value="F:hydrolase activity"/>
    <property type="evidence" value="ECO:0007669"/>
    <property type="project" value="InterPro"/>
</dbReference>
<evidence type="ECO:0000313" key="2">
    <source>
        <dbReference type="EMBL" id="GIH19647.1"/>
    </source>
</evidence>
<dbReference type="InterPro" id="IPR029052">
    <property type="entry name" value="Metallo-depent_PP-like"/>
</dbReference>
<dbReference type="Proteomes" id="UP000642748">
    <property type="component" value="Unassembled WGS sequence"/>
</dbReference>
<dbReference type="AlphaFoldDB" id="A0A8J3VUK2"/>
<dbReference type="EMBL" id="BONZ01000083">
    <property type="protein sequence ID" value="GIH19647.1"/>
    <property type="molecule type" value="Genomic_DNA"/>
</dbReference>
<dbReference type="Gene3D" id="3.60.21.10">
    <property type="match status" value="1"/>
</dbReference>
<sequence length="151" mass="16702">MRTCAGSSRAWQLDSARQAIAGRGRIVVEYFDVGSSRACLGRSDRGRDDDKIGAMKSSLFAVSDLHVSYAKNRRIVNGVHSDSGDDWLIVAGDVGEILEDVVETLALLRRRFSTVIWTPGNDEPCSLRAPRERGRRDRAPAPMRRLFGAAR</sequence>
<protein>
    <recommendedName>
        <fullName evidence="1">Calcineurin-like phosphoesterase domain-containing protein</fullName>
    </recommendedName>
</protein>
<dbReference type="Pfam" id="PF00149">
    <property type="entry name" value="Metallophos"/>
    <property type="match status" value="1"/>
</dbReference>
<reference evidence="2" key="1">
    <citation type="submission" date="2021-01" db="EMBL/GenBank/DDBJ databases">
        <title>Whole genome shotgun sequence of Rugosimonospora africana NBRC 104875.</title>
        <authorList>
            <person name="Komaki H."/>
            <person name="Tamura T."/>
        </authorList>
    </citation>
    <scope>NUCLEOTIDE SEQUENCE</scope>
    <source>
        <strain evidence="2">NBRC 104875</strain>
    </source>
</reference>
<dbReference type="PANTHER" id="PTHR36492">
    <property type="match status" value="1"/>
</dbReference>
<keyword evidence="3" id="KW-1185">Reference proteome</keyword>
<accession>A0A8J3VUK2</accession>
<evidence type="ECO:0000313" key="3">
    <source>
        <dbReference type="Proteomes" id="UP000642748"/>
    </source>
</evidence>
<dbReference type="PANTHER" id="PTHR36492:SF2">
    <property type="entry name" value="[ACYL-CARRIER-PROTEIN] PHOSPHODIESTERASE PPTH"/>
    <property type="match status" value="1"/>
</dbReference>
<dbReference type="CDD" id="cd00838">
    <property type="entry name" value="MPP_superfamily"/>
    <property type="match status" value="1"/>
</dbReference>
<comment type="caution">
    <text evidence="2">The sequence shown here is derived from an EMBL/GenBank/DDBJ whole genome shotgun (WGS) entry which is preliminary data.</text>
</comment>
<evidence type="ECO:0000259" key="1">
    <source>
        <dbReference type="Pfam" id="PF00149"/>
    </source>
</evidence>
<dbReference type="InterPro" id="IPR052963">
    <property type="entry name" value="Pantetheine_PDE"/>
</dbReference>
<dbReference type="InterPro" id="IPR004843">
    <property type="entry name" value="Calcineurin-like_PHP"/>
</dbReference>
<feature type="domain" description="Calcineurin-like phosphoesterase" evidence="1">
    <location>
        <begin position="61"/>
        <end position="129"/>
    </location>
</feature>
<name>A0A8J3VUK2_9ACTN</name>